<accession>A0A0L0T7A9</accession>
<dbReference type="EMBL" id="GG745367">
    <property type="protein sequence ID" value="KNE70693.1"/>
    <property type="molecule type" value="Genomic_DNA"/>
</dbReference>
<name>A0A0L0T7A9_ALLM3</name>
<reference evidence="1 2" key="1">
    <citation type="submission" date="2009-11" db="EMBL/GenBank/DDBJ databases">
        <title>Annotation of Allomyces macrogynus ATCC 38327.</title>
        <authorList>
            <consortium name="The Broad Institute Genome Sequencing Platform"/>
            <person name="Russ C."/>
            <person name="Cuomo C."/>
            <person name="Burger G."/>
            <person name="Gray M.W."/>
            <person name="Holland P.W.H."/>
            <person name="King N."/>
            <person name="Lang F.B.F."/>
            <person name="Roger A.J."/>
            <person name="Ruiz-Trillo I."/>
            <person name="Young S.K."/>
            <person name="Zeng Q."/>
            <person name="Gargeya S."/>
            <person name="Fitzgerald M."/>
            <person name="Haas B."/>
            <person name="Abouelleil A."/>
            <person name="Alvarado L."/>
            <person name="Arachchi H.M."/>
            <person name="Berlin A."/>
            <person name="Chapman S.B."/>
            <person name="Gearin G."/>
            <person name="Goldberg J."/>
            <person name="Griggs A."/>
            <person name="Gujja S."/>
            <person name="Hansen M."/>
            <person name="Heiman D."/>
            <person name="Howarth C."/>
            <person name="Larimer J."/>
            <person name="Lui A."/>
            <person name="MacDonald P.J.P."/>
            <person name="McCowen C."/>
            <person name="Montmayeur A."/>
            <person name="Murphy C."/>
            <person name="Neiman D."/>
            <person name="Pearson M."/>
            <person name="Priest M."/>
            <person name="Roberts A."/>
            <person name="Saif S."/>
            <person name="Shea T."/>
            <person name="Sisk P."/>
            <person name="Stolte C."/>
            <person name="Sykes S."/>
            <person name="Wortman J."/>
            <person name="Nusbaum C."/>
            <person name="Birren B."/>
        </authorList>
    </citation>
    <scope>NUCLEOTIDE SEQUENCE [LARGE SCALE GENOMIC DNA]</scope>
    <source>
        <strain evidence="1 2">ATCC 38327</strain>
    </source>
</reference>
<dbReference type="AlphaFoldDB" id="A0A0L0T7A9"/>
<evidence type="ECO:0000313" key="2">
    <source>
        <dbReference type="Proteomes" id="UP000054350"/>
    </source>
</evidence>
<proteinExistence type="predicted"/>
<organism evidence="1 2">
    <name type="scientific">Allomyces macrogynus (strain ATCC 38327)</name>
    <name type="common">Allomyces javanicus var. macrogynus</name>
    <dbReference type="NCBI Taxonomy" id="578462"/>
    <lineage>
        <taxon>Eukaryota</taxon>
        <taxon>Fungi</taxon>
        <taxon>Fungi incertae sedis</taxon>
        <taxon>Blastocladiomycota</taxon>
        <taxon>Blastocladiomycetes</taxon>
        <taxon>Blastocladiales</taxon>
        <taxon>Blastocladiaceae</taxon>
        <taxon>Allomyces</taxon>
    </lineage>
</organism>
<sequence>MITVLAIGLAVVHHHRRRKHHDLAVAVLAGTSSGSAPRTSCTPTQLGTSLKSVPPPCSGPAASAAVPPAAVPVPRPSTSSVPPPVGAISSTDAIILANTFKAALKHPLDHSDDDADLHTMMANLGLLPVASPETGEPVVFVATSAPPPAPTSSSSARLAALRADAASLASIGPAGKSQTSLVSYGRWGGGEISGVARE</sequence>
<evidence type="ECO:0000313" key="1">
    <source>
        <dbReference type="EMBL" id="KNE70693.1"/>
    </source>
</evidence>
<reference evidence="2" key="2">
    <citation type="submission" date="2009-11" db="EMBL/GenBank/DDBJ databases">
        <title>The Genome Sequence of Allomyces macrogynus strain ATCC 38327.</title>
        <authorList>
            <consortium name="The Broad Institute Genome Sequencing Platform"/>
            <person name="Russ C."/>
            <person name="Cuomo C."/>
            <person name="Shea T."/>
            <person name="Young S.K."/>
            <person name="Zeng Q."/>
            <person name="Koehrsen M."/>
            <person name="Haas B."/>
            <person name="Borodovsky M."/>
            <person name="Guigo R."/>
            <person name="Alvarado L."/>
            <person name="Berlin A."/>
            <person name="Borenstein D."/>
            <person name="Chen Z."/>
            <person name="Engels R."/>
            <person name="Freedman E."/>
            <person name="Gellesch M."/>
            <person name="Goldberg J."/>
            <person name="Griggs A."/>
            <person name="Gujja S."/>
            <person name="Heiman D."/>
            <person name="Hepburn T."/>
            <person name="Howarth C."/>
            <person name="Jen D."/>
            <person name="Larson L."/>
            <person name="Lewis B."/>
            <person name="Mehta T."/>
            <person name="Park D."/>
            <person name="Pearson M."/>
            <person name="Roberts A."/>
            <person name="Saif S."/>
            <person name="Shenoy N."/>
            <person name="Sisk P."/>
            <person name="Stolte C."/>
            <person name="Sykes S."/>
            <person name="Walk T."/>
            <person name="White J."/>
            <person name="Yandava C."/>
            <person name="Burger G."/>
            <person name="Gray M.W."/>
            <person name="Holland P.W.H."/>
            <person name="King N."/>
            <person name="Lang F.B.F."/>
            <person name="Roger A.J."/>
            <person name="Ruiz-Trillo I."/>
            <person name="Lander E."/>
            <person name="Nusbaum C."/>
        </authorList>
    </citation>
    <scope>NUCLEOTIDE SEQUENCE [LARGE SCALE GENOMIC DNA]</scope>
    <source>
        <strain evidence="2">ATCC 38327</strain>
    </source>
</reference>
<protein>
    <submittedName>
        <fullName evidence="1">Uncharacterized protein</fullName>
    </submittedName>
</protein>
<dbReference type="Proteomes" id="UP000054350">
    <property type="component" value="Unassembled WGS sequence"/>
</dbReference>
<keyword evidence="2" id="KW-1185">Reference proteome</keyword>
<gene>
    <name evidence="1" type="ORF">AMAG_15450</name>
</gene>
<dbReference type="VEuPathDB" id="FungiDB:AMAG_15450"/>